<proteinExistence type="predicted"/>
<sequence length="86" mass="9581">MRVSINRRAVASFLRSPETRALIERKTRAVAETAAEVSEADGHFRVDVETGERRVRGAVIGDYSTRVLEVSRRALLRALDAARSVE</sequence>
<dbReference type="AlphaFoldDB" id="S3ZAV6"/>
<gene>
    <name evidence="1" type="ORF">STRAU_6066</name>
</gene>
<dbReference type="OrthoDB" id="4261630at2"/>
<dbReference type="PATRIC" id="fig|1286094.4.peg.5994"/>
<keyword evidence="2" id="KW-1185">Reference proteome</keyword>
<evidence type="ECO:0000313" key="2">
    <source>
        <dbReference type="Proteomes" id="UP000014629"/>
    </source>
</evidence>
<comment type="caution">
    <text evidence="1">The sequence shown here is derived from an EMBL/GenBank/DDBJ whole genome shotgun (WGS) entry which is preliminary data.</text>
</comment>
<protein>
    <submittedName>
        <fullName evidence="1">Uncharacterized protein</fullName>
    </submittedName>
</protein>
<organism evidence="1 2">
    <name type="scientific">Streptomyces aurantiacus JA 4570</name>
    <dbReference type="NCBI Taxonomy" id="1286094"/>
    <lineage>
        <taxon>Bacteria</taxon>
        <taxon>Bacillati</taxon>
        <taxon>Actinomycetota</taxon>
        <taxon>Actinomycetes</taxon>
        <taxon>Kitasatosporales</taxon>
        <taxon>Streptomycetaceae</taxon>
        <taxon>Streptomyces</taxon>
        <taxon>Streptomyces aurantiacus group</taxon>
    </lineage>
</organism>
<name>S3ZAV6_9ACTN</name>
<reference evidence="1 2" key="1">
    <citation type="submission" date="2013-02" db="EMBL/GenBank/DDBJ databases">
        <title>Draft Genome Sequence of Streptomyces aurantiacus, Which Produces Setomimycin.</title>
        <authorList>
            <person name="Gruening B.A."/>
            <person name="Praeg A."/>
            <person name="Erxleben A."/>
            <person name="Guenther S."/>
            <person name="Mueller M."/>
        </authorList>
    </citation>
    <scope>NUCLEOTIDE SEQUENCE [LARGE SCALE GENOMIC DNA]</scope>
    <source>
        <strain evidence="1 2">JA 4570</strain>
    </source>
</reference>
<accession>S3ZAV6</accession>
<evidence type="ECO:0000313" key="1">
    <source>
        <dbReference type="EMBL" id="EPH40851.1"/>
    </source>
</evidence>
<dbReference type="Proteomes" id="UP000014629">
    <property type="component" value="Unassembled WGS sequence"/>
</dbReference>
<dbReference type="EMBL" id="AOPZ01000361">
    <property type="protein sequence ID" value="EPH40851.1"/>
    <property type="molecule type" value="Genomic_DNA"/>
</dbReference>